<dbReference type="OrthoDB" id="6170837at2"/>
<organism evidence="2 3">
    <name type="scientific">Pistricoccus aurantiacus</name>
    <dbReference type="NCBI Taxonomy" id="1883414"/>
    <lineage>
        <taxon>Bacteria</taxon>
        <taxon>Pseudomonadati</taxon>
        <taxon>Pseudomonadota</taxon>
        <taxon>Gammaproteobacteria</taxon>
        <taxon>Oceanospirillales</taxon>
        <taxon>Halomonadaceae</taxon>
        <taxon>Pistricoccus</taxon>
    </lineage>
</organism>
<evidence type="ECO:0000313" key="2">
    <source>
        <dbReference type="EMBL" id="QEA39287.1"/>
    </source>
</evidence>
<evidence type="ECO:0000256" key="1">
    <source>
        <dbReference type="SAM" id="MobiDB-lite"/>
    </source>
</evidence>
<accession>A0A5B8STI6</accession>
<evidence type="ECO:0000313" key="3">
    <source>
        <dbReference type="Proteomes" id="UP000321272"/>
    </source>
</evidence>
<dbReference type="NCBIfam" id="NF046101">
    <property type="entry name" value="PA3496_fam"/>
    <property type="match status" value="1"/>
</dbReference>
<feature type="region of interest" description="Disordered" evidence="1">
    <location>
        <begin position="1"/>
        <end position="38"/>
    </location>
</feature>
<protein>
    <submittedName>
        <fullName evidence="2">Uncharacterized protein</fullName>
    </submittedName>
</protein>
<name>A0A5B8STI6_9GAMM</name>
<dbReference type="Proteomes" id="UP000321272">
    <property type="component" value="Chromosome"/>
</dbReference>
<dbReference type="EMBL" id="CP042382">
    <property type="protein sequence ID" value="QEA39287.1"/>
    <property type="molecule type" value="Genomic_DNA"/>
</dbReference>
<proteinExistence type="predicted"/>
<dbReference type="KEGG" id="paur:FGL86_09510"/>
<gene>
    <name evidence="2" type="ORF">FGL86_09510</name>
</gene>
<reference evidence="2 3" key="1">
    <citation type="submission" date="2019-06" db="EMBL/GenBank/DDBJ databases">
        <title>Genome analyses of bacteria isolated from kimchi.</title>
        <authorList>
            <person name="Lee S."/>
            <person name="Ahn S."/>
            <person name="Roh S."/>
        </authorList>
    </citation>
    <scope>NUCLEOTIDE SEQUENCE [LARGE SCALE GENOMIC DNA]</scope>
    <source>
        <strain evidence="2 3">CBA4606</strain>
    </source>
</reference>
<dbReference type="AlphaFoldDB" id="A0A5B8STI6"/>
<keyword evidence="3" id="KW-1185">Reference proteome</keyword>
<dbReference type="InterPro" id="IPR058059">
    <property type="entry name" value="PA3496-like"/>
</dbReference>
<feature type="compositionally biased region" description="Acidic residues" evidence="1">
    <location>
        <begin position="16"/>
        <end position="31"/>
    </location>
</feature>
<dbReference type="Pfam" id="PF26620">
    <property type="entry name" value="DUF8197"/>
    <property type="match status" value="1"/>
</dbReference>
<sequence>MGGNRMGRDYSLNDSTNDEQDYDAAVNDDDYTTPVRTGSRADTLRARRQVEHWLEERRLKRHIEDSWLLDDEEEE</sequence>
<dbReference type="InterPro" id="IPR058510">
    <property type="entry name" value="DUF8197"/>
</dbReference>